<dbReference type="SUPFAM" id="SSF48371">
    <property type="entry name" value="ARM repeat"/>
    <property type="match status" value="1"/>
</dbReference>
<dbReference type="Proteomes" id="UP001363151">
    <property type="component" value="Unassembled WGS sequence"/>
</dbReference>
<keyword evidence="3" id="KW-1185">Reference proteome</keyword>
<protein>
    <submittedName>
        <fullName evidence="2">Uncharacterized protein</fullName>
    </submittedName>
</protein>
<comment type="caution">
    <text evidence="2">The sequence shown here is derived from an EMBL/GenBank/DDBJ whole genome shotgun (WGS) entry which is preliminary data.</text>
</comment>
<dbReference type="Gene3D" id="1.25.10.10">
    <property type="entry name" value="Leucine-rich Repeat Variant"/>
    <property type="match status" value="1"/>
</dbReference>
<reference evidence="2 3" key="1">
    <citation type="submission" date="2024-03" db="EMBL/GenBank/DDBJ databases">
        <title>Aureococcus anophagefferens CCMP1851 and Kratosvirus quantuckense: Draft genome of a second virus-susceptible host strain in the model system.</title>
        <authorList>
            <person name="Chase E."/>
            <person name="Truchon A.R."/>
            <person name="Schepens W."/>
            <person name="Wilhelm S.W."/>
        </authorList>
    </citation>
    <scope>NUCLEOTIDE SEQUENCE [LARGE SCALE GENOMIC DNA]</scope>
    <source>
        <strain evidence="2 3">CCMP1851</strain>
    </source>
</reference>
<accession>A0ABR1FZQ3</accession>
<evidence type="ECO:0000313" key="3">
    <source>
        <dbReference type="Proteomes" id="UP001363151"/>
    </source>
</evidence>
<dbReference type="PROSITE" id="PS50176">
    <property type="entry name" value="ARM_REPEAT"/>
    <property type="match status" value="2"/>
</dbReference>
<dbReference type="SMART" id="SM00185">
    <property type="entry name" value="ARM"/>
    <property type="match status" value="3"/>
</dbReference>
<dbReference type="InterPro" id="IPR011989">
    <property type="entry name" value="ARM-like"/>
</dbReference>
<sequence>MAEYIEGLVRALCEGNIAAKAAAAHALRDLKGSPVYCMSQCIAEDGGIPPLIELLQDGSAESKVEAAEILGYLAHYVDAHAVAIADYGGVPPLVDLLRDGSADAKESAAAALQSLAYHNAANILLIVEAGSIPLLVDLLRDGTSMKAKWEAAGALESLARNNDANAVAIAATIGIEALVQLARRGEVTVNNQWVVPNAALPAERKAALVVAALLGDSVPDSVPREVKALIGAYL</sequence>
<dbReference type="InterPro" id="IPR016024">
    <property type="entry name" value="ARM-type_fold"/>
</dbReference>
<dbReference type="PANTHER" id="PTHR46168:SF1">
    <property type="entry name" value="ARMADILLO REPEAT ONLY 4"/>
    <property type="match status" value="1"/>
</dbReference>
<evidence type="ECO:0000256" key="1">
    <source>
        <dbReference type="PROSITE-ProRule" id="PRU00259"/>
    </source>
</evidence>
<dbReference type="Pfam" id="PF00514">
    <property type="entry name" value="Arm"/>
    <property type="match status" value="3"/>
</dbReference>
<dbReference type="EMBL" id="JBBJCI010000164">
    <property type="protein sequence ID" value="KAK7241659.1"/>
    <property type="molecule type" value="Genomic_DNA"/>
</dbReference>
<organism evidence="2 3">
    <name type="scientific">Aureococcus anophagefferens</name>
    <name type="common">Harmful bloom alga</name>
    <dbReference type="NCBI Taxonomy" id="44056"/>
    <lineage>
        <taxon>Eukaryota</taxon>
        <taxon>Sar</taxon>
        <taxon>Stramenopiles</taxon>
        <taxon>Ochrophyta</taxon>
        <taxon>Pelagophyceae</taxon>
        <taxon>Pelagomonadales</taxon>
        <taxon>Pelagomonadaceae</taxon>
        <taxon>Aureococcus</taxon>
    </lineage>
</organism>
<dbReference type="InterPro" id="IPR000225">
    <property type="entry name" value="Armadillo"/>
</dbReference>
<gene>
    <name evidence="2" type="ORF">SO694_00070013</name>
</gene>
<evidence type="ECO:0000313" key="2">
    <source>
        <dbReference type="EMBL" id="KAK7241659.1"/>
    </source>
</evidence>
<proteinExistence type="predicted"/>
<name>A0ABR1FZQ3_AURAN</name>
<dbReference type="PANTHER" id="PTHR46168">
    <property type="entry name" value="ARMADILLO REPEAT ONLY 4"/>
    <property type="match status" value="1"/>
</dbReference>
<feature type="repeat" description="ARM" evidence="1">
    <location>
        <begin position="88"/>
        <end position="130"/>
    </location>
</feature>
<feature type="repeat" description="ARM" evidence="1">
    <location>
        <begin position="130"/>
        <end position="173"/>
    </location>
</feature>